<dbReference type="PANTHER" id="PTHR43662">
    <property type="match status" value="1"/>
</dbReference>
<feature type="domain" description="DUF1996" evidence="3">
    <location>
        <begin position="43"/>
        <end position="299"/>
    </location>
</feature>
<protein>
    <recommendedName>
        <fullName evidence="3">DUF1996 domain-containing protein</fullName>
    </recommendedName>
</protein>
<dbReference type="VEuPathDB" id="FungiDB:AB675_3743"/>
<feature type="region of interest" description="Disordered" evidence="1">
    <location>
        <begin position="388"/>
        <end position="409"/>
    </location>
</feature>
<evidence type="ECO:0000259" key="3">
    <source>
        <dbReference type="Pfam" id="PF09362"/>
    </source>
</evidence>
<dbReference type="RefSeq" id="XP_017995243.1">
    <property type="nucleotide sequence ID" value="XM_018143821.1"/>
</dbReference>
<feature type="compositionally biased region" description="Low complexity" evidence="1">
    <location>
        <begin position="389"/>
        <end position="409"/>
    </location>
</feature>
<feature type="region of interest" description="Disordered" evidence="1">
    <location>
        <begin position="466"/>
        <end position="493"/>
    </location>
</feature>
<comment type="caution">
    <text evidence="4">The sequence shown here is derived from an EMBL/GenBank/DDBJ whole genome shotgun (WGS) entry which is preliminary data.</text>
</comment>
<feature type="compositionally biased region" description="Basic residues" evidence="1">
    <location>
        <begin position="481"/>
        <end position="493"/>
    </location>
</feature>
<dbReference type="Proteomes" id="UP000038010">
    <property type="component" value="Unassembled WGS sequence"/>
</dbReference>
<dbReference type="OrthoDB" id="74764at2759"/>
<dbReference type="EMBL" id="LFJN01000042">
    <property type="protein sequence ID" value="KPI35280.1"/>
    <property type="molecule type" value="Genomic_DNA"/>
</dbReference>
<evidence type="ECO:0000313" key="4">
    <source>
        <dbReference type="EMBL" id="KPI35280.1"/>
    </source>
</evidence>
<dbReference type="PANTHER" id="PTHR43662:SF7">
    <property type="entry name" value="DUF1996 DOMAIN-CONTAINING PROTEIN"/>
    <property type="match status" value="1"/>
</dbReference>
<evidence type="ECO:0000256" key="1">
    <source>
        <dbReference type="SAM" id="MobiDB-lite"/>
    </source>
</evidence>
<reference evidence="4 5" key="1">
    <citation type="submission" date="2015-06" db="EMBL/GenBank/DDBJ databases">
        <title>Draft genome of the ant-associated black yeast Phialophora attae CBS 131958.</title>
        <authorList>
            <person name="Moreno L.F."/>
            <person name="Stielow B.J."/>
            <person name="de Hoog S."/>
            <person name="Vicente V.A."/>
            <person name="Weiss V.A."/>
            <person name="de Vries M."/>
            <person name="Cruz L.M."/>
            <person name="Souza E.M."/>
        </authorList>
    </citation>
    <scope>NUCLEOTIDE SEQUENCE [LARGE SCALE GENOMIC DNA]</scope>
    <source>
        <strain evidence="4 5">CBS 131958</strain>
    </source>
</reference>
<keyword evidence="2" id="KW-0732">Signal</keyword>
<keyword evidence="5" id="KW-1185">Reference proteome</keyword>
<feature type="compositionally biased region" description="Polar residues" evidence="1">
    <location>
        <begin position="466"/>
        <end position="477"/>
    </location>
</feature>
<feature type="chain" id="PRO_5005879369" description="DUF1996 domain-containing protein" evidence="2">
    <location>
        <begin position="28"/>
        <end position="493"/>
    </location>
</feature>
<evidence type="ECO:0000256" key="2">
    <source>
        <dbReference type="SAM" id="SignalP"/>
    </source>
</evidence>
<dbReference type="Pfam" id="PF09362">
    <property type="entry name" value="DUF1996"/>
    <property type="match status" value="1"/>
</dbReference>
<name>A0A0N1NVS7_9EURO</name>
<sequence length="493" mass="53556">MLFERVRAGLVVIVSLMIALHAGDSEAFFRHLCHGEVGVGRIDPIVTPGKASAHCHGIHGAQNMALDVDYNTLLASDCTSCSVRQDKSAYWSPYLYFKHANGTLELVPKSGGLTVYYFTERPADRPDDAIVAFPPGFRMVAGNNMKRAFYNGTANQVQPPYKDTWTQHDIEQQAIMEYALGFNCLHYNAGYNEDSLARHGLPAKSLIDNNCTDGVRAEIMFPSCWNGRDLDTENHADHVAYPPMLRNGPCPSGFDTRLPPLFFETIYWTPLFKGMEGEYIFANGDPTGFGYHADFINGWEDGVLQAAIDNTECTHPNSSGEQSACPVLDIKPDEEIVNCKMNIPEVLQAEQVNYVATFPGDVGIYRGPEYAPVPGKPVETSSIEPTVISSGPTASPTSTADPSPVNDTTISTIAPTTSADVSSTAGSSTLTPWTYYHVDGNKTTEVVVFQTVVTVTVGPSLVGEATSTAPFANSTEPTGPVKRRRHGHGRVHV</sequence>
<proteinExistence type="predicted"/>
<dbReference type="GeneID" id="28735701"/>
<dbReference type="AlphaFoldDB" id="A0A0N1NVS7"/>
<gene>
    <name evidence="4" type="ORF">AB675_3743</name>
</gene>
<dbReference type="InterPro" id="IPR018535">
    <property type="entry name" value="DUF1996"/>
</dbReference>
<organism evidence="4 5">
    <name type="scientific">Cyphellophora attinorum</name>
    <dbReference type="NCBI Taxonomy" id="1664694"/>
    <lineage>
        <taxon>Eukaryota</taxon>
        <taxon>Fungi</taxon>
        <taxon>Dikarya</taxon>
        <taxon>Ascomycota</taxon>
        <taxon>Pezizomycotina</taxon>
        <taxon>Eurotiomycetes</taxon>
        <taxon>Chaetothyriomycetidae</taxon>
        <taxon>Chaetothyriales</taxon>
        <taxon>Cyphellophoraceae</taxon>
        <taxon>Cyphellophora</taxon>
    </lineage>
</organism>
<accession>A0A0N1NVS7</accession>
<feature type="signal peptide" evidence="2">
    <location>
        <begin position="1"/>
        <end position="27"/>
    </location>
</feature>
<evidence type="ECO:0000313" key="5">
    <source>
        <dbReference type="Proteomes" id="UP000038010"/>
    </source>
</evidence>
<dbReference type="STRING" id="1664694.A0A0N1NVS7"/>